<keyword evidence="6" id="KW-0285">Flavoprotein</keyword>
<dbReference type="STRING" id="1963862.B4O97_17700"/>
<dbReference type="FunFam" id="1.10.579.10:FF:000002">
    <property type="entry name" value="Deoxyribodipyrimidine photolyase"/>
    <property type="match status" value="1"/>
</dbReference>
<dbReference type="OrthoDB" id="9772484at2"/>
<dbReference type="EC" id="4.1.99.3" evidence="4"/>
<evidence type="ECO:0000256" key="4">
    <source>
        <dbReference type="ARBA" id="ARBA00013149"/>
    </source>
</evidence>
<dbReference type="InterPro" id="IPR006050">
    <property type="entry name" value="DNA_photolyase_N"/>
</dbReference>
<proteinExistence type="inferred from homology"/>
<dbReference type="InterPro" id="IPR036155">
    <property type="entry name" value="Crypto/Photolyase_N_sf"/>
</dbReference>
<organism evidence="15 16">
    <name type="scientific">Marispirochaeta aestuarii</name>
    <dbReference type="NCBI Taxonomy" id="1963862"/>
    <lineage>
        <taxon>Bacteria</taxon>
        <taxon>Pseudomonadati</taxon>
        <taxon>Spirochaetota</taxon>
        <taxon>Spirochaetia</taxon>
        <taxon>Spirochaetales</taxon>
        <taxon>Spirochaetaceae</taxon>
        <taxon>Marispirochaeta</taxon>
    </lineage>
</organism>
<comment type="similarity">
    <text evidence="3">Belongs to the DNA photolyase class-2 family.</text>
</comment>
<keyword evidence="8" id="KW-0274">FAD</keyword>
<dbReference type="PANTHER" id="PTHR10211:SF0">
    <property type="entry name" value="DEOXYRIBODIPYRIMIDINE PHOTO-LYASE"/>
    <property type="match status" value="1"/>
</dbReference>
<comment type="cofactor">
    <cofactor evidence="1">
        <name>(6R)-5,10-methylene-5,6,7,8-tetrahydrofolate</name>
        <dbReference type="ChEBI" id="CHEBI:15636"/>
    </cofactor>
</comment>
<dbReference type="InterPro" id="IPR052219">
    <property type="entry name" value="Photolyase_Class-2"/>
</dbReference>
<name>A0A1Y1RUJ5_9SPIO</name>
<comment type="cofactor">
    <cofactor evidence="2">
        <name>FAD</name>
        <dbReference type="ChEBI" id="CHEBI:57692"/>
    </cofactor>
</comment>
<keyword evidence="7" id="KW-0227">DNA damage</keyword>
<comment type="caution">
    <text evidence="15">The sequence shown here is derived from an EMBL/GenBank/DDBJ whole genome shotgun (WGS) entry which is preliminary data.</text>
</comment>
<dbReference type="PROSITE" id="PS51645">
    <property type="entry name" value="PHR_CRY_ALPHA_BETA"/>
    <property type="match status" value="1"/>
</dbReference>
<reference evidence="15 16" key="1">
    <citation type="submission" date="2017-03" db="EMBL/GenBank/DDBJ databases">
        <title>Draft Genome sequence of Marispirochaeta sp. strain JC444.</title>
        <authorList>
            <person name="Shivani Y."/>
            <person name="Subhash Y."/>
            <person name="Sasikala C."/>
            <person name="Ramana C."/>
        </authorList>
    </citation>
    <scope>NUCLEOTIDE SEQUENCE [LARGE SCALE GENOMIC DNA]</scope>
    <source>
        <strain evidence="15 16">JC444</strain>
    </source>
</reference>
<evidence type="ECO:0000256" key="10">
    <source>
        <dbReference type="ARBA" id="ARBA00023204"/>
    </source>
</evidence>
<evidence type="ECO:0000256" key="5">
    <source>
        <dbReference type="ARBA" id="ARBA00014046"/>
    </source>
</evidence>
<comment type="catalytic activity">
    <reaction evidence="13">
        <text>cyclobutadipyrimidine (in DNA) = 2 pyrimidine residues (in DNA).</text>
        <dbReference type="EC" id="4.1.99.3"/>
    </reaction>
</comment>
<gene>
    <name evidence="15" type="ORF">B4O97_17700</name>
</gene>
<dbReference type="GO" id="GO:0000719">
    <property type="term" value="P:photoreactive repair"/>
    <property type="evidence" value="ECO:0007669"/>
    <property type="project" value="TreeGrafter"/>
</dbReference>
<evidence type="ECO:0000256" key="9">
    <source>
        <dbReference type="ARBA" id="ARBA00023125"/>
    </source>
</evidence>
<evidence type="ECO:0000256" key="8">
    <source>
        <dbReference type="ARBA" id="ARBA00022827"/>
    </source>
</evidence>
<accession>A0A1Y1RUJ5</accession>
<dbReference type="AlphaFoldDB" id="A0A1Y1RUJ5"/>
<evidence type="ECO:0000313" key="15">
    <source>
        <dbReference type="EMBL" id="ORC30739.1"/>
    </source>
</evidence>
<evidence type="ECO:0000256" key="13">
    <source>
        <dbReference type="ARBA" id="ARBA00033999"/>
    </source>
</evidence>
<keyword evidence="11" id="KW-0456">Lyase</keyword>
<dbReference type="EMBL" id="MWQY01000028">
    <property type="protein sequence ID" value="ORC30739.1"/>
    <property type="molecule type" value="Genomic_DNA"/>
</dbReference>
<protein>
    <recommendedName>
        <fullName evidence="5">Deoxyribodipyrimidine photo-lyase</fullName>
        <ecNumber evidence="4">4.1.99.3</ecNumber>
    </recommendedName>
    <alternativeName>
        <fullName evidence="12">DNA photolyase</fullName>
    </alternativeName>
</protein>
<dbReference type="SUPFAM" id="SSF52425">
    <property type="entry name" value="Cryptochrome/photolyase, N-terminal domain"/>
    <property type="match status" value="1"/>
</dbReference>
<evidence type="ECO:0000256" key="12">
    <source>
        <dbReference type="ARBA" id="ARBA00031671"/>
    </source>
</evidence>
<dbReference type="GO" id="GO:0003677">
    <property type="term" value="F:DNA binding"/>
    <property type="evidence" value="ECO:0007669"/>
    <property type="project" value="UniProtKB-KW"/>
</dbReference>
<keyword evidence="16" id="KW-1185">Reference proteome</keyword>
<dbReference type="Pfam" id="PF00875">
    <property type="entry name" value="DNA_photolyase"/>
    <property type="match status" value="1"/>
</dbReference>
<keyword evidence="10" id="KW-0234">DNA repair</keyword>
<evidence type="ECO:0000256" key="2">
    <source>
        <dbReference type="ARBA" id="ARBA00001974"/>
    </source>
</evidence>
<dbReference type="Proteomes" id="UP000192343">
    <property type="component" value="Unassembled WGS sequence"/>
</dbReference>
<evidence type="ECO:0000313" key="16">
    <source>
        <dbReference type="Proteomes" id="UP000192343"/>
    </source>
</evidence>
<dbReference type="GO" id="GO:0003904">
    <property type="term" value="F:deoxyribodipyrimidine photo-lyase activity"/>
    <property type="evidence" value="ECO:0007669"/>
    <property type="project" value="UniProtKB-EC"/>
</dbReference>
<dbReference type="InterPro" id="IPR036134">
    <property type="entry name" value="Crypto/Photolyase_FAD-like_sf"/>
</dbReference>
<dbReference type="PANTHER" id="PTHR10211">
    <property type="entry name" value="DEOXYRIBODIPYRIMIDINE PHOTOLYASE"/>
    <property type="match status" value="1"/>
</dbReference>
<evidence type="ECO:0000259" key="14">
    <source>
        <dbReference type="PROSITE" id="PS51645"/>
    </source>
</evidence>
<dbReference type="Gene3D" id="1.10.579.10">
    <property type="entry name" value="DNA Cyclobutane Dipyrimidine Photolyase, subunit A, domain 3"/>
    <property type="match status" value="1"/>
</dbReference>
<evidence type="ECO:0000256" key="3">
    <source>
        <dbReference type="ARBA" id="ARBA00006409"/>
    </source>
</evidence>
<evidence type="ECO:0000256" key="11">
    <source>
        <dbReference type="ARBA" id="ARBA00023239"/>
    </source>
</evidence>
<dbReference type="Gene3D" id="3.40.50.620">
    <property type="entry name" value="HUPs"/>
    <property type="match status" value="1"/>
</dbReference>
<sequence>MNAADKAVASSAKSLPTEELKRIFGSRIRISPGTAPQKSRFVLLWVQQALRVRDNHALAAAIITANTMNLPLYACFCLVPDYPGANSRHFTFLLQGLIDLETSLAKLGIPLILDLAHPEEGIPRAAKEAACVVCDTGYTAVQRKWRREIVNSLSRPMIQLESDVVVPPMQASDKEEYAAATLRRKLTRLIDLYLAPVGTLPDLKNPRKSLKDLPFRPLHSEKPESVLKNMTAFGIQEAAAPLASVPGGEREAWKRLENFLAGNLSHYHDSRNDPGLNIQSELSPYLHFGNLSPVSAALAVMASSRDDPRLTEGAAAFLEQLIVRRELAINFCLHNPACDSPDAVPAWAQESLDSHAGDERPEVYAREQLIAGETGDPFWNAAQKELLLTGKMHGYMRMYWGKRLIQWMPDWREAYRLLIELNDTYSIDGRDCNGYTGIAWVFGRHDRPFPERPLFGKIRPMGAKGLKRKFEMDLYLERISKLQI</sequence>
<keyword evidence="9" id="KW-0238">DNA-binding</keyword>
<feature type="domain" description="Photolyase/cryptochrome alpha/beta" evidence="14">
    <location>
        <begin position="40"/>
        <end position="168"/>
    </location>
</feature>
<dbReference type="SUPFAM" id="SSF48173">
    <property type="entry name" value="Cryptochrome/photolyase FAD-binding domain"/>
    <property type="match status" value="1"/>
</dbReference>
<evidence type="ECO:0000256" key="6">
    <source>
        <dbReference type="ARBA" id="ARBA00022630"/>
    </source>
</evidence>
<dbReference type="InterPro" id="IPR014729">
    <property type="entry name" value="Rossmann-like_a/b/a_fold"/>
</dbReference>
<evidence type="ECO:0000256" key="1">
    <source>
        <dbReference type="ARBA" id="ARBA00001932"/>
    </source>
</evidence>
<dbReference type="Gene3D" id="1.25.40.80">
    <property type="match status" value="1"/>
</dbReference>
<dbReference type="RefSeq" id="WP_083052849.1">
    <property type="nucleotide sequence ID" value="NZ_MWQY01000028.1"/>
</dbReference>
<evidence type="ECO:0000256" key="7">
    <source>
        <dbReference type="ARBA" id="ARBA00022763"/>
    </source>
</evidence>